<evidence type="ECO:0000313" key="3">
    <source>
        <dbReference type="Proteomes" id="UP000198981"/>
    </source>
</evidence>
<dbReference type="EMBL" id="FMUH01000003">
    <property type="protein sequence ID" value="SCX48896.1"/>
    <property type="molecule type" value="Genomic_DNA"/>
</dbReference>
<evidence type="ECO:0000256" key="1">
    <source>
        <dbReference type="SAM" id="MobiDB-lite"/>
    </source>
</evidence>
<gene>
    <name evidence="2" type="ORF">SAMN03159343_2063</name>
</gene>
<accession>A0A1G4Y666</accession>
<sequence>MSRVADGAAAVAPVPVADVTGDDVRAAVDEAVALLARVPDPTAAVPVMGTDVAGVVWHTGECLHWYGHDLLMGRVDLTAGRYERDPAAGYGRLVTGLSTWGEVLARVLDAADPGERGFHPWGAPDPAGFAAMACAEVLVHTGDVAEVVGARWAPPSDVVEAVLARLFPQAPTDADPATTLRWATGRADLPGRPRPTSWSYAAAA</sequence>
<dbReference type="AlphaFoldDB" id="A0A1G4Y666"/>
<dbReference type="STRING" id="1960309.SAMN03159343_2063"/>
<name>A0A1G4Y666_9ACTN</name>
<keyword evidence="3" id="KW-1185">Reference proteome</keyword>
<feature type="region of interest" description="Disordered" evidence="1">
    <location>
        <begin position="185"/>
        <end position="204"/>
    </location>
</feature>
<proteinExistence type="predicted"/>
<evidence type="ECO:0000313" key="2">
    <source>
        <dbReference type="EMBL" id="SCX48896.1"/>
    </source>
</evidence>
<dbReference type="Proteomes" id="UP000198981">
    <property type="component" value="Unassembled WGS sequence"/>
</dbReference>
<reference evidence="3" key="1">
    <citation type="submission" date="2016-10" db="EMBL/GenBank/DDBJ databases">
        <authorList>
            <person name="Varghese N."/>
            <person name="Submissions S."/>
        </authorList>
    </citation>
    <scope>NUCLEOTIDE SEQUENCE [LARGE SCALE GENOMIC DNA]</scope>
    <source>
        <strain evidence="3">DSM 45722</strain>
    </source>
</reference>
<protein>
    <recommendedName>
        <fullName evidence="4">Mycothiol maleylpyruvate isomerase N-terminal domain-containing protein</fullName>
    </recommendedName>
</protein>
<evidence type="ECO:0008006" key="4">
    <source>
        <dbReference type="Google" id="ProtNLM"/>
    </source>
</evidence>
<organism evidence="2 3">
    <name type="scientific">Klenkia marina</name>
    <dbReference type="NCBI Taxonomy" id="1960309"/>
    <lineage>
        <taxon>Bacteria</taxon>
        <taxon>Bacillati</taxon>
        <taxon>Actinomycetota</taxon>
        <taxon>Actinomycetes</taxon>
        <taxon>Geodermatophilales</taxon>
        <taxon>Geodermatophilaceae</taxon>
        <taxon>Klenkia</taxon>
    </lineage>
</organism>